<feature type="transmembrane region" description="Helical" evidence="2">
    <location>
        <begin position="231"/>
        <end position="256"/>
    </location>
</feature>
<dbReference type="PANTHER" id="PTHR42736:SF1">
    <property type="entry name" value="PROTEIN-GLUTAMINE GAMMA-GLUTAMYLTRANSFERASE"/>
    <property type="match status" value="1"/>
</dbReference>
<keyword evidence="2" id="KW-0812">Transmembrane</keyword>
<evidence type="ECO:0000313" key="5">
    <source>
        <dbReference type="Proteomes" id="UP000543598"/>
    </source>
</evidence>
<accession>A0A7Y2M2X6</accession>
<evidence type="ECO:0000313" key="4">
    <source>
        <dbReference type="EMBL" id="NNH05044.1"/>
    </source>
</evidence>
<evidence type="ECO:0000256" key="2">
    <source>
        <dbReference type="SAM" id="Phobius"/>
    </source>
</evidence>
<evidence type="ECO:0000259" key="3">
    <source>
        <dbReference type="SMART" id="SM00460"/>
    </source>
</evidence>
<dbReference type="EMBL" id="JABEMB010000030">
    <property type="protein sequence ID" value="NNH05044.1"/>
    <property type="molecule type" value="Genomic_DNA"/>
</dbReference>
<proteinExistence type="predicted"/>
<dbReference type="SMART" id="SM00460">
    <property type="entry name" value="TGc"/>
    <property type="match status" value="1"/>
</dbReference>
<protein>
    <submittedName>
        <fullName evidence="4">Transglutaminase domain-containing protein</fullName>
    </submittedName>
</protein>
<keyword evidence="2" id="KW-0472">Membrane</keyword>
<reference evidence="4 5" key="1">
    <citation type="submission" date="2020-05" db="EMBL/GenBank/DDBJ databases">
        <title>MicrobeNet Type strains.</title>
        <authorList>
            <person name="Nicholson A.C."/>
        </authorList>
    </citation>
    <scope>NUCLEOTIDE SEQUENCE [LARGE SCALE GENOMIC DNA]</scope>
    <source>
        <strain evidence="4 5">JCM 14282</strain>
    </source>
</reference>
<keyword evidence="2" id="KW-1133">Transmembrane helix</keyword>
<dbReference type="InterPro" id="IPR025403">
    <property type="entry name" value="TgpA-like_C"/>
</dbReference>
<feature type="transmembrane region" description="Helical" evidence="2">
    <location>
        <begin position="56"/>
        <end position="74"/>
    </location>
</feature>
<feature type="transmembrane region" description="Helical" evidence="2">
    <location>
        <begin position="169"/>
        <end position="186"/>
    </location>
</feature>
<feature type="domain" description="Transglutaminase-like" evidence="3">
    <location>
        <begin position="499"/>
        <end position="574"/>
    </location>
</feature>
<name>A0A7Y2M2X6_9MICO</name>
<organism evidence="4 5">
    <name type="scientific">Microbacterium ulmi</name>
    <dbReference type="NCBI Taxonomy" id="179095"/>
    <lineage>
        <taxon>Bacteria</taxon>
        <taxon>Bacillati</taxon>
        <taxon>Actinomycetota</taxon>
        <taxon>Actinomycetes</taxon>
        <taxon>Micrococcales</taxon>
        <taxon>Microbacteriaceae</taxon>
        <taxon>Microbacterium</taxon>
    </lineage>
</organism>
<dbReference type="AlphaFoldDB" id="A0A7Y2M2X6"/>
<evidence type="ECO:0000256" key="1">
    <source>
        <dbReference type="SAM" id="MobiDB-lite"/>
    </source>
</evidence>
<dbReference type="Pfam" id="PF11992">
    <property type="entry name" value="TgpA_N"/>
    <property type="match status" value="1"/>
</dbReference>
<feature type="transmembrane region" description="Helical" evidence="2">
    <location>
        <begin position="637"/>
        <end position="657"/>
    </location>
</feature>
<gene>
    <name evidence="4" type="ORF">HLA99_14430</name>
</gene>
<dbReference type="Pfam" id="PF13559">
    <property type="entry name" value="DUF4129"/>
    <property type="match status" value="1"/>
</dbReference>
<dbReference type="Pfam" id="PF01841">
    <property type="entry name" value="Transglut_core"/>
    <property type="match status" value="1"/>
</dbReference>
<dbReference type="InterPro" id="IPR002931">
    <property type="entry name" value="Transglutaminase-like"/>
</dbReference>
<dbReference type="InterPro" id="IPR021878">
    <property type="entry name" value="TgpA_N"/>
</dbReference>
<feature type="transmembrane region" description="Helical" evidence="2">
    <location>
        <begin position="26"/>
        <end position="44"/>
    </location>
</feature>
<feature type="transmembrane region" description="Helical" evidence="2">
    <location>
        <begin position="145"/>
        <end position="162"/>
    </location>
</feature>
<feature type="region of interest" description="Disordered" evidence="1">
    <location>
        <begin position="589"/>
        <end position="628"/>
    </location>
</feature>
<dbReference type="Proteomes" id="UP000543598">
    <property type="component" value="Unassembled WGS sequence"/>
</dbReference>
<dbReference type="RefSeq" id="WP_167035049.1">
    <property type="nucleotide sequence ID" value="NZ_BAAANA010000002.1"/>
</dbReference>
<dbReference type="InterPro" id="IPR052901">
    <property type="entry name" value="Bact_TGase-like"/>
</dbReference>
<dbReference type="SUPFAM" id="SSF54001">
    <property type="entry name" value="Cysteine proteinases"/>
    <property type="match status" value="1"/>
</dbReference>
<feature type="transmembrane region" description="Helical" evidence="2">
    <location>
        <begin position="81"/>
        <end position="101"/>
    </location>
</feature>
<dbReference type="PANTHER" id="PTHR42736">
    <property type="entry name" value="PROTEIN-GLUTAMINE GAMMA-GLUTAMYLTRANSFERASE"/>
    <property type="match status" value="1"/>
</dbReference>
<dbReference type="InterPro" id="IPR038765">
    <property type="entry name" value="Papain-like_cys_pep_sf"/>
</dbReference>
<comment type="caution">
    <text evidence="4">The sequence shown here is derived from an EMBL/GenBank/DDBJ whole genome shotgun (WGS) entry which is preliminary data.</text>
</comment>
<dbReference type="Gene3D" id="3.10.620.30">
    <property type="match status" value="1"/>
</dbReference>
<sequence length="784" mass="81977">MSSGESPVDRLVAFAVRPPARPPRPAGVDIALTAATYVALIVVMLPLTRVVATGPWTWGVLLLPPILLATGWLARRRRLPAVAVSLAETVVGLVAVVVLFLRDTALLGILPTPRSVGEASELVVDAVDQIVNGAAPLEARAGLEFLIVGGMLLLTVIVDHVVLTARMPLLAAIALIAVWLIPSIAVPREIDLIAFVLLAAVVLLILRLETSAREQDAAPPPPRSRVAASTAGGIAAAATGIGAVAVVVALVIAPVFSGLVIRPGAGAATRWNTIDPTLQLGDDLRRASNGEVLRVRTTGGSAPYLRVATLSAFDGEEWRPDRGATAPIDEDGAITASRPADDIRVVETTTSIDIVNLVSGSAPVAYPISAIDGLDGDWESLPSNGTIVSRTTNVNGQDYEFVAQTPRPTLEQIRASRATTAGVAAAAASGVYEETRILPPDLPPIIAQTAAEVTAGTETDYDALLALQRWFRSSQFEYSLEAPVEDGFDGSGAEAVAAFLDVRAGYCVHFASAFALMARTLGMPARIVVGYLPGSALSDPMMGNQVYSVMSSQLHAWPEVYFSGIGWVPFEPTKSLGTATSFSPAFVATDPLDPDAETGETPLPTASPTASLRPEGIDERGSEASSSANPVEQALPWMGPLFGILVVLAIPSVIRAFRRRDLMSAARAGDAGAAWRSLQEEAIDLGIPVPPDESPRAFGARLVRRSGAPDAAVQALVEAIEHASYSRSGSTQTGIDLAAVVKEVCAGLTTHAVRRARVLALLAPRSLLIRPGSVYAGDGALTRR</sequence>
<keyword evidence="5" id="KW-1185">Reference proteome</keyword>
<feature type="transmembrane region" description="Helical" evidence="2">
    <location>
        <begin position="192"/>
        <end position="210"/>
    </location>
</feature>